<feature type="region of interest" description="Disordered" evidence="1">
    <location>
        <begin position="44"/>
        <end position="76"/>
    </location>
</feature>
<evidence type="ECO:0000313" key="2">
    <source>
        <dbReference type="EMBL" id="MBB6342730.1"/>
    </source>
</evidence>
<dbReference type="RefSeq" id="WP_184684441.1">
    <property type="nucleotide sequence ID" value="NZ_JACHLL010000005.1"/>
</dbReference>
<feature type="compositionally biased region" description="Basic and acidic residues" evidence="1">
    <location>
        <begin position="115"/>
        <end position="131"/>
    </location>
</feature>
<feature type="region of interest" description="Disordered" evidence="1">
    <location>
        <begin position="115"/>
        <end position="143"/>
    </location>
</feature>
<reference evidence="2 3" key="1">
    <citation type="submission" date="2020-08" db="EMBL/GenBank/DDBJ databases">
        <title>Functional genomics of gut bacteria from endangered species of beetles.</title>
        <authorList>
            <person name="Carlos-Shanley C."/>
        </authorList>
    </citation>
    <scope>NUCLEOTIDE SEQUENCE [LARGE SCALE GENOMIC DNA]</scope>
    <source>
        <strain evidence="2 3">S00202</strain>
    </source>
</reference>
<name>A0A7X0BTU9_9PSED</name>
<protein>
    <submittedName>
        <fullName evidence="2">Uncharacterized protein</fullName>
    </submittedName>
</protein>
<evidence type="ECO:0000313" key="3">
    <source>
        <dbReference type="Proteomes" id="UP000557193"/>
    </source>
</evidence>
<proteinExistence type="predicted"/>
<comment type="caution">
    <text evidence="2">The sequence shown here is derived from an EMBL/GenBank/DDBJ whole genome shotgun (WGS) entry which is preliminary data.</text>
</comment>
<dbReference type="AlphaFoldDB" id="A0A7X0BTU9"/>
<dbReference type="EMBL" id="JACHLL010000005">
    <property type="protein sequence ID" value="MBB6342730.1"/>
    <property type="molecule type" value="Genomic_DNA"/>
</dbReference>
<accession>A0A7X0BTU9</accession>
<sequence>MQVSAASSNLPLSTQVIKRAGEAAQAPGSPVSPEQVNKTVDAASDRVQQAQDNRAAEQTSRRSTAAQLYSANSQQNQIDTYLAVASEGEVESSEGNLEAAQELSEDVQRYRVAKAIDSRPEQVERPEKPSRPAEPTPYIDIQA</sequence>
<evidence type="ECO:0000256" key="1">
    <source>
        <dbReference type="SAM" id="MobiDB-lite"/>
    </source>
</evidence>
<organism evidence="2 3">
    <name type="scientific">Pseudomonas fluvialis</name>
    <dbReference type="NCBI Taxonomy" id="1793966"/>
    <lineage>
        <taxon>Bacteria</taxon>
        <taxon>Pseudomonadati</taxon>
        <taxon>Pseudomonadota</taxon>
        <taxon>Gammaproteobacteria</taxon>
        <taxon>Pseudomonadales</taxon>
        <taxon>Pseudomonadaceae</taxon>
        <taxon>Pseudomonas</taxon>
    </lineage>
</organism>
<keyword evidence="3" id="KW-1185">Reference proteome</keyword>
<dbReference type="Proteomes" id="UP000557193">
    <property type="component" value="Unassembled WGS sequence"/>
</dbReference>
<feature type="compositionally biased region" description="Polar residues" evidence="1">
    <location>
        <begin position="46"/>
        <end position="76"/>
    </location>
</feature>
<feature type="region of interest" description="Disordered" evidence="1">
    <location>
        <begin position="18"/>
        <end position="37"/>
    </location>
</feature>
<gene>
    <name evidence="2" type="ORF">HNP49_002912</name>
</gene>